<name>A0A1S0TQ49_LOALO</name>
<dbReference type="InParanoid" id="A0A1S0TQ49"/>
<proteinExistence type="predicted"/>
<protein>
    <submittedName>
        <fullName evidence="1">Zinc finger protein</fullName>
    </submittedName>
</protein>
<reference evidence="1" key="1">
    <citation type="submission" date="2012-04" db="EMBL/GenBank/DDBJ databases">
        <title>The Genome Sequence of Loa loa.</title>
        <authorList>
            <consortium name="The Broad Institute Genome Sequencing Platform"/>
            <consortium name="Broad Institute Genome Sequencing Center for Infectious Disease"/>
            <person name="Nutman T.B."/>
            <person name="Fink D.L."/>
            <person name="Russ C."/>
            <person name="Young S."/>
            <person name="Zeng Q."/>
            <person name="Gargeya S."/>
            <person name="Alvarado L."/>
            <person name="Berlin A."/>
            <person name="Chapman S.B."/>
            <person name="Chen Z."/>
            <person name="Freedman E."/>
            <person name="Gellesch M."/>
            <person name="Goldberg J."/>
            <person name="Griggs A."/>
            <person name="Gujja S."/>
            <person name="Heilman E.R."/>
            <person name="Heiman D."/>
            <person name="Howarth C."/>
            <person name="Mehta T."/>
            <person name="Neiman D."/>
            <person name="Pearson M."/>
            <person name="Roberts A."/>
            <person name="Saif S."/>
            <person name="Shea T."/>
            <person name="Shenoy N."/>
            <person name="Sisk P."/>
            <person name="Stolte C."/>
            <person name="Sykes S."/>
            <person name="White J."/>
            <person name="Yandava C."/>
            <person name="Haas B."/>
            <person name="Henn M.R."/>
            <person name="Nusbaum C."/>
            <person name="Birren B."/>
        </authorList>
    </citation>
    <scope>NUCLEOTIDE SEQUENCE [LARGE SCALE GENOMIC DNA]</scope>
</reference>
<evidence type="ECO:0000313" key="1">
    <source>
        <dbReference type="EMBL" id="EFO17897.2"/>
    </source>
</evidence>
<dbReference type="CTD" id="9948047"/>
<gene>
    <name evidence="1" type="ORF">LOAG_10602</name>
</gene>
<dbReference type="KEGG" id="loa:LOAG_10602"/>
<dbReference type="RefSeq" id="XP_003146174.2">
    <property type="nucleotide sequence ID" value="XM_003146126.2"/>
</dbReference>
<dbReference type="EMBL" id="JH712086">
    <property type="protein sequence ID" value="EFO17897.2"/>
    <property type="molecule type" value="Genomic_DNA"/>
</dbReference>
<accession>A0A1S0TQ49</accession>
<dbReference type="GeneID" id="9948047"/>
<sequence>MKRIDLARFKHSSEDQGRSDFQFQSHIQCWHASRRSRGSSGTAPKGVGSFAGGVVYDGASGREYQYRVQYLRQGQFNILRWWRINASKMHKQDDKYF</sequence>
<organism evidence="1">
    <name type="scientific">Loa loa</name>
    <name type="common">Eye worm</name>
    <name type="synonym">Filaria loa</name>
    <dbReference type="NCBI Taxonomy" id="7209"/>
    <lineage>
        <taxon>Eukaryota</taxon>
        <taxon>Metazoa</taxon>
        <taxon>Ecdysozoa</taxon>
        <taxon>Nematoda</taxon>
        <taxon>Chromadorea</taxon>
        <taxon>Rhabditida</taxon>
        <taxon>Spirurina</taxon>
        <taxon>Spiruromorpha</taxon>
        <taxon>Filarioidea</taxon>
        <taxon>Onchocercidae</taxon>
        <taxon>Loa</taxon>
    </lineage>
</organism>
<dbReference type="AlphaFoldDB" id="A0A1S0TQ49"/>